<dbReference type="Gene3D" id="1.10.260.40">
    <property type="entry name" value="lambda repressor-like DNA-binding domains"/>
    <property type="match status" value="1"/>
</dbReference>
<keyword evidence="1" id="KW-0238">DNA-binding</keyword>
<name>A0A5C8P846_9HYPH</name>
<feature type="region of interest" description="Disordered" evidence="2">
    <location>
        <begin position="1"/>
        <end position="30"/>
    </location>
</feature>
<dbReference type="GO" id="GO:0003677">
    <property type="term" value="F:DNA binding"/>
    <property type="evidence" value="ECO:0007669"/>
    <property type="project" value="UniProtKB-KW"/>
</dbReference>
<comment type="caution">
    <text evidence="4">The sequence shown here is derived from an EMBL/GenBank/DDBJ whole genome shotgun (WGS) entry which is preliminary data.</text>
</comment>
<dbReference type="SMART" id="SM00530">
    <property type="entry name" value="HTH_XRE"/>
    <property type="match status" value="1"/>
</dbReference>
<dbReference type="InterPro" id="IPR050807">
    <property type="entry name" value="TransReg_Diox_bact_type"/>
</dbReference>
<proteinExistence type="predicted"/>
<dbReference type="InterPro" id="IPR014710">
    <property type="entry name" value="RmlC-like_jellyroll"/>
</dbReference>
<dbReference type="OrthoDB" id="9805356at2"/>
<keyword evidence="5" id="KW-1185">Reference proteome</keyword>
<dbReference type="InterPro" id="IPR011051">
    <property type="entry name" value="RmlC_Cupin_sf"/>
</dbReference>
<dbReference type="AlphaFoldDB" id="A0A5C8P846"/>
<evidence type="ECO:0000313" key="4">
    <source>
        <dbReference type="EMBL" id="TXL69911.1"/>
    </source>
</evidence>
<dbReference type="Gene3D" id="2.60.120.10">
    <property type="entry name" value="Jelly Rolls"/>
    <property type="match status" value="1"/>
</dbReference>
<evidence type="ECO:0000313" key="5">
    <source>
        <dbReference type="Proteomes" id="UP000321638"/>
    </source>
</evidence>
<dbReference type="EMBL" id="VDUZ01000069">
    <property type="protein sequence ID" value="TXL69911.1"/>
    <property type="molecule type" value="Genomic_DNA"/>
</dbReference>
<dbReference type="Pfam" id="PF01381">
    <property type="entry name" value="HTH_3"/>
    <property type="match status" value="1"/>
</dbReference>
<dbReference type="GO" id="GO:0003700">
    <property type="term" value="F:DNA-binding transcription factor activity"/>
    <property type="evidence" value="ECO:0007669"/>
    <property type="project" value="TreeGrafter"/>
</dbReference>
<evidence type="ECO:0000256" key="1">
    <source>
        <dbReference type="ARBA" id="ARBA00023125"/>
    </source>
</evidence>
<dbReference type="PANTHER" id="PTHR46797">
    <property type="entry name" value="HTH-TYPE TRANSCRIPTIONAL REGULATOR"/>
    <property type="match status" value="1"/>
</dbReference>
<dbReference type="SUPFAM" id="SSF47413">
    <property type="entry name" value="lambda repressor-like DNA-binding domains"/>
    <property type="match status" value="1"/>
</dbReference>
<dbReference type="CDD" id="cd00093">
    <property type="entry name" value="HTH_XRE"/>
    <property type="match status" value="1"/>
</dbReference>
<gene>
    <name evidence="4" type="ORF">FHP25_36995</name>
</gene>
<evidence type="ECO:0000259" key="3">
    <source>
        <dbReference type="PROSITE" id="PS50943"/>
    </source>
</evidence>
<dbReference type="SUPFAM" id="SSF51182">
    <property type="entry name" value="RmlC-like cupins"/>
    <property type="match status" value="1"/>
</dbReference>
<accession>A0A5C8P846</accession>
<evidence type="ECO:0000256" key="2">
    <source>
        <dbReference type="SAM" id="MobiDB-lite"/>
    </source>
</evidence>
<dbReference type="Pfam" id="PF07883">
    <property type="entry name" value="Cupin_2"/>
    <property type="match status" value="1"/>
</dbReference>
<sequence length="264" mass="29462">MERAGRAHGGAGRLAARRRPRHRQPHRAAPLRLQRLRHPAGNRSGIARGSFSRRPYRRGRLNMARRKAAQPAEAKSAYETELVGERLRALRLAQTLTLSRLSALSGVPASTISKIENGQLRPNLVHAINLAEALEENLGFLIGRYRDRPEPVVVVKAQERNTIHYGDMGLTLQDLNGHFKPGVLESRVGIMAPDAHSGVDAMTHQGEEFCYVIAGAIRYRIADEIIELTAGDYLQFKSDIRHSWENAHSGETRVLWVFSNGLSF</sequence>
<dbReference type="InterPro" id="IPR001387">
    <property type="entry name" value="Cro/C1-type_HTH"/>
</dbReference>
<dbReference type="GO" id="GO:0005829">
    <property type="term" value="C:cytosol"/>
    <property type="evidence" value="ECO:0007669"/>
    <property type="project" value="TreeGrafter"/>
</dbReference>
<reference evidence="4 5" key="1">
    <citation type="submission" date="2019-06" db="EMBL/GenBank/DDBJ databases">
        <title>New taxonomy in bacterial strain CC-CFT640, isolated from vineyard.</title>
        <authorList>
            <person name="Lin S.-Y."/>
            <person name="Tsai C.-F."/>
            <person name="Young C.-C."/>
        </authorList>
    </citation>
    <scope>NUCLEOTIDE SEQUENCE [LARGE SCALE GENOMIC DNA]</scope>
    <source>
        <strain evidence="4 5">CC-CFT640</strain>
    </source>
</reference>
<organism evidence="4 5">
    <name type="scientific">Vineibacter terrae</name>
    <dbReference type="NCBI Taxonomy" id="2586908"/>
    <lineage>
        <taxon>Bacteria</taxon>
        <taxon>Pseudomonadati</taxon>
        <taxon>Pseudomonadota</taxon>
        <taxon>Alphaproteobacteria</taxon>
        <taxon>Hyphomicrobiales</taxon>
        <taxon>Vineibacter</taxon>
    </lineage>
</organism>
<dbReference type="Proteomes" id="UP000321638">
    <property type="component" value="Unassembled WGS sequence"/>
</dbReference>
<dbReference type="InterPro" id="IPR013096">
    <property type="entry name" value="Cupin_2"/>
</dbReference>
<feature type="domain" description="HTH cro/C1-type" evidence="3">
    <location>
        <begin position="87"/>
        <end position="141"/>
    </location>
</feature>
<protein>
    <submittedName>
        <fullName evidence="4">Cupin domain-containing protein</fullName>
    </submittedName>
</protein>
<dbReference type="CDD" id="cd02209">
    <property type="entry name" value="cupin_XRE_C"/>
    <property type="match status" value="1"/>
</dbReference>
<dbReference type="PROSITE" id="PS50943">
    <property type="entry name" value="HTH_CROC1"/>
    <property type="match status" value="1"/>
</dbReference>
<feature type="compositionally biased region" description="Basic residues" evidence="2">
    <location>
        <begin position="15"/>
        <end position="26"/>
    </location>
</feature>
<dbReference type="InterPro" id="IPR010982">
    <property type="entry name" value="Lambda_DNA-bd_dom_sf"/>
</dbReference>
<dbReference type="PANTHER" id="PTHR46797:SF1">
    <property type="entry name" value="METHYLPHOSPHONATE SYNTHASE"/>
    <property type="match status" value="1"/>
</dbReference>